<sequence length="161" mass="17341">MPFARRSHADRERGHVLRNAGFTLIELLIVVGIIAVLAAIALPTYTNYITKTRRTAAKGCLSEYANYMERYYTTNLRYDQDAASNSNTLASANLDCATPQRTGTDYGYSFPSGAASVSSYTIQAVPQGTQLARDTLCGTLTINQAGARNISGGTGTVAQCW</sequence>
<keyword evidence="3" id="KW-1185">Reference proteome</keyword>
<evidence type="ECO:0000313" key="3">
    <source>
        <dbReference type="Proteomes" id="UP000621898"/>
    </source>
</evidence>
<evidence type="ECO:0000313" key="2">
    <source>
        <dbReference type="EMBL" id="GGY23285.1"/>
    </source>
</evidence>
<dbReference type="Gene3D" id="3.30.700.10">
    <property type="entry name" value="Glycoprotein, Type 4 Pilin"/>
    <property type="match status" value="1"/>
</dbReference>
<keyword evidence="1" id="KW-0812">Transmembrane</keyword>
<name>A0ABQ2ZTX1_9GAMM</name>
<organism evidence="2 3">
    <name type="scientific">Rhodanobacter panaciterrae</name>
    <dbReference type="NCBI Taxonomy" id="490572"/>
    <lineage>
        <taxon>Bacteria</taxon>
        <taxon>Pseudomonadati</taxon>
        <taxon>Pseudomonadota</taxon>
        <taxon>Gammaproteobacteria</taxon>
        <taxon>Lysobacterales</taxon>
        <taxon>Rhodanobacteraceae</taxon>
        <taxon>Rhodanobacter</taxon>
    </lineage>
</organism>
<evidence type="ECO:0000256" key="1">
    <source>
        <dbReference type="SAM" id="Phobius"/>
    </source>
</evidence>
<dbReference type="Pfam" id="PF07963">
    <property type="entry name" value="N_methyl"/>
    <property type="match status" value="1"/>
</dbReference>
<dbReference type="InterPro" id="IPR045584">
    <property type="entry name" value="Pilin-like"/>
</dbReference>
<dbReference type="PANTHER" id="PTHR30093:SF47">
    <property type="entry name" value="TYPE IV PILUS NON-CORE MINOR PILIN PILE"/>
    <property type="match status" value="1"/>
</dbReference>
<keyword evidence="1" id="KW-1133">Transmembrane helix</keyword>
<dbReference type="InterPro" id="IPR031982">
    <property type="entry name" value="PilE-like"/>
</dbReference>
<dbReference type="Pfam" id="PF16732">
    <property type="entry name" value="ComP_DUS"/>
    <property type="match status" value="1"/>
</dbReference>
<dbReference type="EMBL" id="BMXT01000001">
    <property type="protein sequence ID" value="GGY23285.1"/>
    <property type="molecule type" value="Genomic_DNA"/>
</dbReference>
<proteinExistence type="predicted"/>
<dbReference type="InterPro" id="IPR012902">
    <property type="entry name" value="N_methyl_site"/>
</dbReference>
<dbReference type="SUPFAM" id="SSF54523">
    <property type="entry name" value="Pili subunits"/>
    <property type="match status" value="1"/>
</dbReference>
<protein>
    <recommendedName>
        <fullName evidence="4">Type IV pilus assembly protein PilE</fullName>
    </recommendedName>
</protein>
<dbReference type="PROSITE" id="PS00409">
    <property type="entry name" value="PROKAR_NTER_METHYL"/>
    <property type="match status" value="1"/>
</dbReference>
<reference evidence="3" key="1">
    <citation type="journal article" date="2019" name="Int. J. Syst. Evol. Microbiol.">
        <title>The Global Catalogue of Microorganisms (GCM) 10K type strain sequencing project: providing services to taxonomists for standard genome sequencing and annotation.</title>
        <authorList>
            <consortium name="The Broad Institute Genomics Platform"/>
            <consortium name="The Broad Institute Genome Sequencing Center for Infectious Disease"/>
            <person name="Wu L."/>
            <person name="Ma J."/>
        </authorList>
    </citation>
    <scope>NUCLEOTIDE SEQUENCE [LARGE SCALE GENOMIC DNA]</scope>
    <source>
        <strain evidence="3">KCTC 22232</strain>
    </source>
</reference>
<dbReference type="NCBIfam" id="TIGR02532">
    <property type="entry name" value="IV_pilin_GFxxxE"/>
    <property type="match status" value="1"/>
</dbReference>
<comment type="caution">
    <text evidence="2">The sequence shown here is derived from an EMBL/GenBank/DDBJ whole genome shotgun (WGS) entry which is preliminary data.</text>
</comment>
<dbReference type="PANTHER" id="PTHR30093">
    <property type="entry name" value="GENERAL SECRETION PATHWAY PROTEIN G"/>
    <property type="match status" value="1"/>
</dbReference>
<keyword evidence="1" id="KW-0472">Membrane</keyword>
<feature type="transmembrane region" description="Helical" evidence="1">
    <location>
        <begin position="21"/>
        <end position="45"/>
    </location>
</feature>
<dbReference type="Proteomes" id="UP000621898">
    <property type="component" value="Unassembled WGS sequence"/>
</dbReference>
<gene>
    <name evidence="2" type="ORF">GCM10008098_15900</name>
</gene>
<accession>A0ABQ2ZTX1</accession>
<evidence type="ECO:0008006" key="4">
    <source>
        <dbReference type="Google" id="ProtNLM"/>
    </source>
</evidence>